<evidence type="ECO:0000259" key="5">
    <source>
        <dbReference type="PROSITE" id="PS50931"/>
    </source>
</evidence>
<evidence type="ECO:0000256" key="2">
    <source>
        <dbReference type="ARBA" id="ARBA00023015"/>
    </source>
</evidence>
<dbReference type="InterPro" id="IPR058163">
    <property type="entry name" value="LysR-type_TF_proteobact-type"/>
</dbReference>
<comment type="similarity">
    <text evidence="1">Belongs to the LysR transcriptional regulatory family.</text>
</comment>
<organism evidence="6 7">
    <name type="scientific">Paracidovorax anthurii</name>
    <dbReference type="NCBI Taxonomy" id="78229"/>
    <lineage>
        <taxon>Bacteria</taxon>
        <taxon>Pseudomonadati</taxon>
        <taxon>Pseudomonadota</taxon>
        <taxon>Betaproteobacteria</taxon>
        <taxon>Burkholderiales</taxon>
        <taxon>Comamonadaceae</taxon>
        <taxon>Paracidovorax</taxon>
    </lineage>
</organism>
<evidence type="ECO:0000313" key="7">
    <source>
        <dbReference type="Proteomes" id="UP000248856"/>
    </source>
</evidence>
<name>A0A328Z895_9BURK</name>
<proteinExistence type="inferred from homology"/>
<dbReference type="PROSITE" id="PS50931">
    <property type="entry name" value="HTH_LYSR"/>
    <property type="match status" value="1"/>
</dbReference>
<keyword evidence="2" id="KW-0805">Transcription regulation</keyword>
<dbReference type="InterPro" id="IPR000847">
    <property type="entry name" value="LysR_HTH_N"/>
</dbReference>
<dbReference type="GO" id="GO:0043565">
    <property type="term" value="F:sequence-specific DNA binding"/>
    <property type="evidence" value="ECO:0007669"/>
    <property type="project" value="TreeGrafter"/>
</dbReference>
<gene>
    <name evidence="6" type="ORF">AX018_10204</name>
</gene>
<keyword evidence="3" id="KW-0238">DNA-binding</keyword>
<keyword evidence="4" id="KW-0804">Transcription</keyword>
<reference evidence="6 7" key="1">
    <citation type="submission" date="2018-06" db="EMBL/GenBank/DDBJ databases">
        <title>Genomic Encyclopedia of Archaeal and Bacterial Type Strains, Phase II (KMG-II): from individual species to whole genera.</title>
        <authorList>
            <person name="Goeker M."/>
        </authorList>
    </citation>
    <scope>NUCLEOTIDE SEQUENCE [LARGE SCALE GENOMIC DNA]</scope>
    <source>
        <strain evidence="6 7">CFPB 3232</strain>
    </source>
</reference>
<dbReference type="Pfam" id="PF00126">
    <property type="entry name" value="HTH_1"/>
    <property type="match status" value="1"/>
</dbReference>
<dbReference type="InterPro" id="IPR005119">
    <property type="entry name" value="LysR_subst-bd"/>
</dbReference>
<dbReference type="Proteomes" id="UP000248856">
    <property type="component" value="Unassembled WGS sequence"/>
</dbReference>
<dbReference type="Gene3D" id="1.10.10.10">
    <property type="entry name" value="Winged helix-like DNA-binding domain superfamily/Winged helix DNA-binding domain"/>
    <property type="match status" value="1"/>
</dbReference>
<feature type="domain" description="HTH lysR-type" evidence="5">
    <location>
        <begin position="4"/>
        <end position="61"/>
    </location>
</feature>
<dbReference type="InterPro" id="IPR036390">
    <property type="entry name" value="WH_DNA-bd_sf"/>
</dbReference>
<evidence type="ECO:0000256" key="3">
    <source>
        <dbReference type="ARBA" id="ARBA00023125"/>
    </source>
</evidence>
<dbReference type="Gene3D" id="3.40.190.290">
    <property type="match status" value="1"/>
</dbReference>
<evidence type="ECO:0000313" key="6">
    <source>
        <dbReference type="EMBL" id="RAR81355.1"/>
    </source>
</evidence>
<dbReference type="SUPFAM" id="SSF53850">
    <property type="entry name" value="Periplasmic binding protein-like II"/>
    <property type="match status" value="1"/>
</dbReference>
<evidence type="ECO:0000256" key="4">
    <source>
        <dbReference type="ARBA" id="ARBA00023163"/>
    </source>
</evidence>
<sequence length="301" mass="33525">MNKEDWDDMRIVLAVARAGSFAQAARLLHVNESTVVRKVGCAEQRLRARLFDRKHGRVTPTEAGHALVQRAERIESVVQDATDCIRDADSRIAGTVRLTSVPLMVNRVLIPLLPDLVRRHPHLEVDLVADARVLSLARRETDIALRLARPMDGVRAVTRKVGELHYAVYSLRGADARSLPWLTYGTGMDMLPQVEWTQRLMQEGSPRSVVRVNDGEGLLAGALAGLGRALLPTVVGDRIDGLVRTDVDRPPLVRELWLVVHSDLRRLDRVRVVMDWVVQVCADITPEGAQVQERSLSQMCG</sequence>
<dbReference type="EMBL" id="QLTA01000020">
    <property type="protein sequence ID" value="RAR81355.1"/>
    <property type="molecule type" value="Genomic_DNA"/>
</dbReference>
<protein>
    <submittedName>
        <fullName evidence="6">LysR family transcriptional regulator</fullName>
    </submittedName>
</protein>
<dbReference type="Pfam" id="PF03466">
    <property type="entry name" value="LysR_substrate"/>
    <property type="match status" value="1"/>
</dbReference>
<comment type="caution">
    <text evidence="6">The sequence shown here is derived from an EMBL/GenBank/DDBJ whole genome shotgun (WGS) entry which is preliminary data.</text>
</comment>
<dbReference type="SUPFAM" id="SSF46785">
    <property type="entry name" value="Winged helix' DNA-binding domain"/>
    <property type="match status" value="1"/>
</dbReference>
<dbReference type="GO" id="GO:0003700">
    <property type="term" value="F:DNA-binding transcription factor activity"/>
    <property type="evidence" value="ECO:0007669"/>
    <property type="project" value="InterPro"/>
</dbReference>
<evidence type="ECO:0000256" key="1">
    <source>
        <dbReference type="ARBA" id="ARBA00009437"/>
    </source>
</evidence>
<dbReference type="PANTHER" id="PTHR30537">
    <property type="entry name" value="HTH-TYPE TRANSCRIPTIONAL REGULATOR"/>
    <property type="match status" value="1"/>
</dbReference>
<dbReference type="InterPro" id="IPR036388">
    <property type="entry name" value="WH-like_DNA-bd_sf"/>
</dbReference>
<accession>A0A328Z895</accession>
<dbReference type="PANTHER" id="PTHR30537:SF3">
    <property type="entry name" value="TRANSCRIPTIONAL REGULATORY PROTEIN"/>
    <property type="match status" value="1"/>
</dbReference>
<dbReference type="GO" id="GO:0006351">
    <property type="term" value="P:DNA-templated transcription"/>
    <property type="evidence" value="ECO:0007669"/>
    <property type="project" value="TreeGrafter"/>
</dbReference>
<dbReference type="AlphaFoldDB" id="A0A328Z895"/>
<keyword evidence="7" id="KW-1185">Reference proteome</keyword>